<evidence type="ECO:0000313" key="3">
    <source>
        <dbReference type="Proteomes" id="UP001310022"/>
    </source>
</evidence>
<accession>A0AAN5AJS7</accession>
<keyword evidence="1" id="KW-0812">Transmembrane</keyword>
<keyword evidence="1" id="KW-0472">Membrane</keyword>
<dbReference type="Proteomes" id="UP001310022">
    <property type="component" value="Unassembled WGS sequence"/>
</dbReference>
<evidence type="ECO:0000313" key="2">
    <source>
        <dbReference type="EMBL" id="GJM61167.1"/>
    </source>
</evidence>
<proteinExistence type="predicted"/>
<name>A0AAN5AJS7_9BACT</name>
<dbReference type="EMBL" id="BQKE01000001">
    <property type="protein sequence ID" value="GJM61167.1"/>
    <property type="molecule type" value="Genomic_DNA"/>
</dbReference>
<reference evidence="2 3" key="1">
    <citation type="submission" date="2021-12" db="EMBL/GenBank/DDBJ databases">
        <title>Genome sequencing of bacteria with rrn-lacking chromosome and rrn-plasmid.</title>
        <authorList>
            <person name="Anda M."/>
            <person name="Iwasaki W."/>
        </authorList>
    </citation>
    <scope>NUCLEOTIDE SEQUENCE [LARGE SCALE GENOMIC DNA]</scope>
    <source>
        <strain evidence="2 3">NBRC 15940</strain>
    </source>
</reference>
<keyword evidence="1" id="KW-1133">Transmembrane helix</keyword>
<feature type="transmembrane region" description="Helical" evidence="1">
    <location>
        <begin position="6"/>
        <end position="24"/>
    </location>
</feature>
<gene>
    <name evidence="2" type="ORF">PEDI_17190</name>
</gene>
<keyword evidence="3" id="KW-1185">Reference proteome</keyword>
<dbReference type="RefSeq" id="WP_338236764.1">
    <property type="nucleotide sequence ID" value="NZ_BQKE01000001.1"/>
</dbReference>
<comment type="caution">
    <text evidence="2">The sequence shown here is derived from an EMBL/GenBank/DDBJ whole genome shotgun (WGS) entry which is preliminary data.</text>
</comment>
<sequence length="98" mass="11103">MNNKLAVGIGLLALCNIITFGYFFQQQPKWAYVDNVRIMNEYKGMISARKDFEVKVASLTANMDTLRTEFHQLLMAHDAKVSKMSAAEKKSSEAPLWS</sequence>
<organism evidence="2 3">
    <name type="scientific">Persicobacter diffluens</name>
    <dbReference type="NCBI Taxonomy" id="981"/>
    <lineage>
        <taxon>Bacteria</taxon>
        <taxon>Pseudomonadati</taxon>
        <taxon>Bacteroidota</taxon>
        <taxon>Cytophagia</taxon>
        <taxon>Cytophagales</taxon>
        <taxon>Persicobacteraceae</taxon>
        <taxon>Persicobacter</taxon>
    </lineage>
</organism>
<protein>
    <submittedName>
        <fullName evidence="2">Uncharacterized protein</fullName>
    </submittedName>
</protein>
<dbReference type="AlphaFoldDB" id="A0AAN5AJS7"/>
<evidence type="ECO:0000256" key="1">
    <source>
        <dbReference type="SAM" id="Phobius"/>
    </source>
</evidence>